<protein>
    <submittedName>
        <fullName evidence="1">Uncharacterized protein</fullName>
    </submittedName>
</protein>
<dbReference type="Proteomes" id="UP000176944">
    <property type="component" value="Chromosome"/>
</dbReference>
<organism evidence="1">
    <name type="scientific">Moorena producens (strain JHB)</name>
    <dbReference type="NCBI Taxonomy" id="1454205"/>
    <lineage>
        <taxon>Bacteria</taxon>
        <taxon>Bacillati</taxon>
        <taxon>Cyanobacteriota</taxon>
        <taxon>Cyanophyceae</taxon>
        <taxon>Coleofasciculales</taxon>
        <taxon>Coleofasciculaceae</taxon>
        <taxon>Moorena</taxon>
    </lineage>
</organism>
<name>A0A9Q9STM0_MOOP1</name>
<sequence length="44" mass="4979">MANLILNGSSAPNRFPIPDSRFPITYSLNSRLLTKTYSQLQHKS</sequence>
<accession>A0A9Q9STM0</accession>
<evidence type="ECO:0000313" key="1">
    <source>
        <dbReference type="EMBL" id="WAN69398.1"/>
    </source>
</evidence>
<dbReference type="EMBL" id="CP017708">
    <property type="protein sequence ID" value="WAN69398.1"/>
    <property type="molecule type" value="Genomic_DNA"/>
</dbReference>
<dbReference type="AlphaFoldDB" id="A0A9Q9STM0"/>
<gene>
    <name evidence="1" type="ORF">BJP36_35500</name>
</gene>
<reference evidence="1" key="2">
    <citation type="submission" date="2022-10" db="EMBL/GenBank/DDBJ databases">
        <authorList>
            <person name="Ngo T.-E."/>
        </authorList>
    </citation>
    <scope>NUCLEOTIDE SEQUENCE</scope>
    <source>
        <strain evidence="1">JHB</strain>
    </source>
</reference>
<reference evidence="1" key="1">
    <citation type="journal article" date="2017" name="Proc. Natl. Acad. Sci. U.S.A.">
        <title>Comparative genomics uncovers the prolific and distinctive metabolic potential of the cyanobacterial genus Moorea.</title>
        <authorList>
            <person name="Leao T."/>
            <person name="Castelao G."/>
            <person name="Korobeynikov A."/>
            <person name="Monroe E.A."/>
            <person name="Podell S."/>
            <person name="Glukhov E."/>
            <person name="Allen E.E."/>
            <person name="Gerwick W.H."/>
            <person name="Gerwick L."/>
        </authorList>
    </citation>
    <scope>NUCLEOTIDE SEQUENCE</scope>
    <source>
        <strain evidence="1">JHB</strain>
    </source>
</reference>
<proteinExistence type="predicted"/>